<comment type="caution">
    <text evidence="1">The sequence shown here is derived from an EMBL/GenBank/DDBJ whole genome shotgun (WGS) entry which is preliminary data.</text>
</comment>
<dbReference type="AlphaFoldDB" id="A0A9Q3GG16"/>
<evidence type="ECO:0000313" key="2">
    <source>
        <dbReference type="Proteomes" id="UP000765509"/>
    </source>
</evidence>
<proteinExistence type="predicted"/>
<name>A0A9Q3GG16_9BASI</name>
<gene>
    <name evidence="1" type="ORF">O181_005640</name>
</gene>
<accession>A0A9Q3GG16</accession>
<dbReference type="Proteomes" id="UP000765509">
    <property type="component" value="Unassembled WGS sequence"/>
</dbReference>
<sequence length="209" mass="23379">MTQLPCEEIWFKVKAEKPDPWHPNVPPNKFCCNSTWKLIQKPNEYLDLEAVRHSPLPRKLSILITTSKMRAFLILTGLLEFFLIPGGVSDSHQVCVNLWKPNLDDKSLAWCRDFKNHMYQCTLSSCKLNGNPVSSLLFTDCRAPFSKVPINFVWPNGYALAEATPNTLAVLKGQWAATLTGPRTNFAIGIGCPTNRTKNNGRVGCDGCV</sequence>
<dbReference type="EMBL" id="AVOT02001165">
    <property type="protein sequence ID" value="MBW0465925.1"/>
    <property type="molecule type" value="Genomic_DNA"/>
</dbReference>
<reference evidence="1" key="1">
    <citation type="submission" date="2021-03" db="EMBL/GenBank/DDBJ databases">
        <title>Draft genome sequence of rust myrtle Austropuccinia psidii MF-1, a brazilian biotype.</title>
        <authorList>
            <person name="Quecine M.C."/>
            <person name="Pachon D.M.R."/>
            <person name="Bonatelli M.L."/>
            <person name="Correr F.H."/>
            <person name="Franceschini L.M."/>
            <person name="Leite T.F."/>
            <person name="Margarido G.R.A."/>
            <person name="Almeida C.A."/>
            <person name="Ferrarezi J.A."/>
            <person name="Labate C.A."/>
        </authorList>
    </citation>
    <scope>NUCLEOTIDE SEQUENCE</scope>
    <source>
        <strain evidence="1">MF-1</strain>
    </source>
</reference>
<protein>
    <submittedName>
        <fullName evidence="1">Uncharacterized protein</fullName>
    </submittedName>
</protein>
<keyword evidence="2" id="KW-1185">Reference proteome</keyword>
<organism evidence="1 2">
    <name type="scientific">Austropuccinia psidii MF-1</name>
    <dbReference type="NCBI Taxonomy" id="1389203"/>
    <lineage>
        <taxon>Eukaryota</taxon>
        <taxon>Fungi</taxon>
        <taxon>Dikarya</taxon>
        <taxon>Basidiomycota</taxon>
        <taxon>Pucciniomycotina</taxon>
        <taxon>Pucciniomycetes</taxon>
        <taxon>Pucciniales</taxon>
        <taxon>Sphaerophragmiaceae</taxon>
        <taxon>Austropuccinia</taxon>
    </lineage>
</organism>
<evidence type="ECO:0000313" key="1">
    <source>
        <dbReference type="EMBL" id="MBW0465925.1"/>
    </source>
</evidence>